<dbReference type="AlphaFoldDB" id="A0A7W6FTS5"/>
<dbReference type="RefSeq" id="WP_090958601.1">
    <property type="nucleotide sequence ID" value="NZ_FOOA01000001.1"/>
</dbReference>
<keyword evidence="1" id="KW-0812">Transmembrane</keyword>
<keyword evidence="1" id="KW-0472">Membrane</keyword>
<name>A0A7W6FTS5_9HYPH</name>
<reference evidence="2 3" key="1">
    <citation type="submission" date="2020-08" db="EMBL/GenBank/DDBJ databases">
        <title>Genomic Encyclopedia of Type Strains, Phase IV (KMG-IV): sequencing the most valuable type-strain genomes for metagenomic binning, comparative biology and taxonomic classification.</title>
        <authorList>
            <person name="Goeker M."/>
        </authorList>
    </citation>
    <scope>NUCLEOTIDE SEQUENCE [LARGE SCALE GENOMIC DNA]</scope>
    <source>
        <strain evidence="2 3">DSM 25024</strain>
    </source>
</reference>
<accession>A0A7W6FTS5</accession>
<gene>
    <name evidence="2" type="ORF">GGR05_000403</name>
</gene>
<comment type="caution">
    <text evidence="2">The sequence shown here is derived from an EMBL/GenBank/DDBJ whole genome shotgun (WGS) entry which is preliminary data.</text>
</comment>
<evidence type="ECO:0000313" key="2">
    <source>
        <dbReference type="EMBL" id="MBB3934292.1"/>
    </source>
</evidence>
<keyword evidence="3" id="KW-1185">Reference proteome</keyword>
<dbReference type="EMBL" id="JACIDO010000001">
    <property type="protein sequence ID" value="MBB3934292.1"/>
    <property type="molecule type" value="Genomic_DNA"/>
</dbReference>
<keyword evidence="1" id="KW-1133">Transmembrane helix</keyword>
<feature type="transmembrane region" description="Helical" evidence="1">
    <location>
        <begin position="44"/>
        <end position="69"/>
    </location>
</feature>
<evidence type="ECO:0000256" key="1">
    <source>
        <dbReference type="SAM" id="Phobius"/>
    </source>
</evidence>
<dbReference type="Proteomes" id="UP000531216">
    <property type="component" value="Unassembled WGS sequence"/>
</dbReference>
<organism evidence="2 3">
    <name type="scientific">Aureimonas phyllosphaerae</name>
    <dbReference type="NCBI Taxonomy" id="1166078"/>
    <lineage>
        <taxon>Bacteria</taxon>
        <taxon>Pseudomonadati</taxon>
        <taxon>Pseudomonadota</taxon>
        <taxon>Alphaproteobacteria</taxon>
        <taxon>Hyphomicrobiales</taxon>
        <taxon>Aurantimonadaceae</taxon>
        <taxon>Aureimonas</taxon>
    </lineage>
</organism>
<proteinExistence type="predicted"/>
<sequence length="78" mass="8603">MNAAPLYKKYMRFSLKIAYDCVKIAWQERHSADRTKANQAAATALVNLNVAAAMTALNFSFLLLAGYVAGRLGFSLLF</sequence>
<protein>
    <submittedName>
        <fullName evidence="2">Uncharacterized protein</fullName>
    </submittedName>
</protein>
<evidence type="ECO:0000313" key="3">
    <source>
        <dbReference type="Proteomes" id="UP000531216"/>
    </source>
</evidence>